<dbReference type="GO" id="GO:0004557">
    <property type="term" value="F:alpha-galactosidase activity"/>
    <property type="evidence" value="ECO:0007669"/>
    <property type="project" value="UniProtKB-EC"/>
</dbReference>
<dbReference type="CDD" id="cd14792">
    <property type="entry name" value="GH27"/>
    <property type="match status" value="1"/>
</dbReference>
<evidence type="ECO:0000256" key="2">
    <source>
        <dbReference type="ARBA" id="ARBA00003969"/>
    </source>
</evidence>
<proteinExistence type="inferred from homology"/>
<dbReference type="Gene3D" id="2.60.40.1180">
    <property type="entry name" value="Golgi alpha-mannosidase II"/>
    <property type="match status" value="1"/>
</dbReference>
<dbReference type="EC" id="3.2.1.22" evidence="4 8"/>
<evidence type="ECO:0000259" key="10">
    <source>
        <dbReference type="Pfam" id="PF17801"/>
    </source>
</evidence>
<keyword evidence="8" id="KW-1015">Disulfide bond</keyword>
<evidence type="ECO:0000256" key="6">
    <source>
        <dbReference type="ARBA" id="ARBA00022801"/>
    </source>
</evidence>
<gene>
    <name evidence="11" type="ORF">BU24DRAFT_384445</name>
</gene>
<evidence type="ECO:0000256" key="5">
    <source>
        <dbReference type="ARBA" id="ARBA00022729"/>
    </source>
</evidence>
<keyword evidence="6 8" id="KW-0378">Hydrolase</keyword>
<dbReference type="Gene3D" id="3.20.20.70">
    <property type="entry name" value="Aldolase class I"/>
    <property type="match status" value="1"/>
</dbReference>
<dbReference type="InterPro" id="IPR041233">
    <property type="entry name" value="Melibiase_C"/>
</dbReference>
<feature type="signal peptide" evidence="9">
    <location>
        <begin position="1"/>
        <end position="26"/>
    </location>
</feature>
<reference evidence="11" key="1">
    <citation type="journal article" date="2020" name="Stud. Mycol.">
        <title>101 Dothideomycetes genomes: a test case for predicting lifestyles and emergence of pathogens.</title>
        <authorList>
            <person name="Haridas S."/>
            <person name="Albert R."/>
            <person name="Binder M."/>
            <person name="Bloem J."/>
            <person name="Labutti K."/>
            <person name="Salamov A."/>
            <person name="Andreopoulos B."/>
            <person name="Baker S."/>
            <person name="Barry K."/>
            <person name="Bills G."/>
            <person name="Bluhm B."/>
            <person name="Cannon C."/>
            <person name="Castanera R."/>
            <person name="Culley D."/>
            <person name="Daum C."/>
            <person name="Ezra D."/>
            <person name="Gonzalez J."/>
            <person name="Henrissat B."/>
            <person name="Kuo A."/>
            <person name="Liang C."/>
            <person name="Lipzen A."/>
            <person name="Lutzoni F."/>
            <person name="Magnuson J."/>
            <person name="Mondo S."/>
            <person name="Nolan M."/>
            <person name="Ohm R."/>
            <person name="Pangilinan J."/>
            <person name="Park H.-J."/>
            <person name="Ramirez L."/>
            <person name="Alfaro M."/>
            <person name="Sun H."/>
            <person name="Tritt A."/>
            <person name="Yoshinaga Y."/>
            <person name="Zwiers L.-H."/>
            <person name="Turgeon B."/>
            <person name="Goodwin S."/>
            <person name="Spatafora J."/>
            <person name="Crous P."/>
            <person name="Grigoriev I."/>
        </authorList>
    </citation>
    <scope>NUCLEOTIDE SEQUENCE</scope>
    <source>
        <strain evidence="11">CBS 175.79</strain>
    </source>
</reference>
<organism evidence="11 12">
    <name type="scientific">Aaosphaeria arxii CBS 175.79</name>
    <dbReference type="NCBI Taxonomy" id="1450172"/>
    <lineage>
        <taxon>Eukaryota</taxon>
        <taxon>Fungi</taxon>
        <taxon>Dikarya</taxon>
        <taxon>Ascomycota</taxon>
        <taxon>Pezizomycotina</taxon>
        <taxon>Dothideomycetes</taxon>
        <taxon>Pleosporomycetidae</taxon>
        <taxon>Pleosporales</taxon>
        <taxon>Pleosporales incertae sedis</taxon>
        <taxon>Aaosphaeria</taxon>
    </lineage>
</organism>
<dbReference type="PRINTS" id="PR00740">
    <property type="entry name" value="GLHYDRLASE27"/>
</dbReference>
<dbReference type="AlphaFoldDB" id="A0A6A5YBF0"/>
<dbReference type="GeneID" id="54282242"/>
<evidence type="ECO:0000256" key="7">
    <source>
        <dbReference type="ARBA" id="ARBA00023295"/>
    </source>
</evidence>
<evidence type="ECO:0000256" key="3">
    <source>
        <dbReference type="ARBA" id="ARBA00009743"/>
    </source>
</evidence>
<sequence length="413" mass="45870">MQGNKIATTVKTIIAFGFCFLPSVQANTVSKGPQLGWNSWNAFKLKINATILKETADQLVASGLRDAGYEYLVIDDGWQANERDANGRQQPNSTLFPDGIARIADYVHSKGLKLGIYSDAGIYTCGFQPGSWGYEELDAATYAEWGVDYLKYDNCGGFESGTHSPAERFSRMRNALLQSGRDIFYALCEWGYQFPWYWADHVAQSYRMSGDIKPLFLDGPGDCACKTAYCLNTGYAGCSVLTIIRKMREIAPFVQGGAAWADMDGLEIGHLTLAQERTQLSFWAALKSPLMISTDLSSISNETLTLLMNKRILAISQDALGTAAQYIPSLGEEHSHQVWSGPLHGGSAVVLILNERNSTQDIEVPFENVPNLREVEYEIEDAWSEDHVLLNSNSRRRFSVEAHDTKVLIFKPL</sequence>
<keyword evidence="7 8" id="KW-0326">Glycosidase</keyword>
<dbReference type="InterPro" id="IPR002241">
    <property type="entry name" value="Glyco_hydro_27"/>
</dbReference>
<dbReference type="InterPro" id="IPR013780">
    <property type="entry name" value="Glyco_hydro_b"/>
</dbReference>
<evidence type="ECO:0000313" key="12">
    <source>
        <dbReference type="Proteomes" id="UP000799778"/>
    </source>
</evidence>
<dbReference type="PROSITE" id="PS00512">
    <property type="entry name" value="ALPHA_GALACTOSIDASE"/>
    <property type="match status" value="1"/>
</dbReference>
<dbReference type="FunFam" id="3.20.20.70:FF:000286">
    <property type="entry name" value="Alpha-galactosidase"/>
    <property type="match status" value="1"/>
</dbReference>
<dbReference type="InterPro" id="IPR013785">
    <property type="entry name" value="Aldolase_TIM"/>
</dbReference>
<dbReference type="Pfam" id="PF16499">
    <property type="entry name" value="Melibiase_2"/>
    <property type="match status" value="1"/>
</dbReference>
<accession>A0A6A5YBF0</accession>
<dbReference type="PANTHER" id="PTHR11452:SF87">
    <property type="entry name" value="ALPHA-GALACTOSIDASE"/>
    <property type="match status" value="1"/>
</dbReference>
<dbReference type="SUPFAM" id="SSF51445">
    <property type="entry name" value="(Trans)glycosidases"/>
    <property type="match status" value="1"/>
</dbReference>
<dbReference type="OrthoDB" id="5795902at2759"/>
<dbReference type="GO" id="GO:0005975">
    <property type="term" value="P:carbohydrate metabolic process"/>
    <property type="evidence" value="ECO:0007669"/>
    <property type="project" value="InterPro"/>
</dbReference>
<protein>
    <recommendedName>
        <fullName evidence="4 8">Alpha-galactosidase</fullName>
        <ecNumber evidence="4 8">3.2.1.22</ecNumber>
    </recommendedName>
    <alternativeName>
        <fullName evidence="8">Melibiase</fullName>
    </alternativeName>
</protein>
<evidence type="ECO:0000256" key="4">
    <source>
        <dbReference type="ARBA" id="ARBA00012755"/>
    </source>
</evidence>
<dbReference type="RefSeq" id="XP_033390370.1">
    <property type="nucleotide sequence ID" value="XM_033524845.1"/>
</dbReference>
<dbReference type="SUPFAM" id="SSF51011">
    <property type="entry name" value="Glycosyl hydrolase domain"/>
    <property type="match status" value="1"/>
</dbReference>
<keyword evidence="5 9" id="KW-0732">Signal</keyword>
<comment type="similarity">
    <text evidence="3 8">Belongs to the glycosyl hydrolase 27 family.</text>
</comment>
<dbReference type="InterPro" id="IPR017853">
    <property type="entry name" value="GH"/>
</dbReference>
<feature type="domain" description="Alpha galactosidase C-terminal" evidence="10">
    <location>
        <begin position="334"/>
        <end position="409"/>
    </location>
</feature>
<evidence type="ECO:0000256" key="9">
    <source>
        <dbReference type="SAM" id="SignalP"/>
    </source>
</evidence>
<keyword evidence="12" id="KW-1185">Reference proteome</keyword>
<name>A0A6A5YBF0_9PLEO</name>
<comment type="function">
    <text evidence="2">Hydrolyzes a variety of simple alpha-D-galactoside as well as more complex molecules such as oligosaccharides and polysaccharides.</text>
</comment>
<feature type="chain" id="PRO_5025654352" description="Alpha-galactosidase" evidence="9">
    <location>
        <begin position="27"/>
        <end position="413"/>
    </location>
</feature>
<dbReference type="InterPro" id="IPR000111">
    <property type="entry name" value="Glyco_hydro_27/36_CS"/>
</dbReference>
<evidence type="ECO:0000256" key="1">
    <source>
        <dbReference type="ARBA" id="ARBA00001255"/>
    </source>
</evidence>
<dbReference type="Proteomes" id="UP000799778">
    <property type="component" value="Unassembled WGS sequence"/>
</dbReference>
<dbReference type="PANTHER" id="PTHR11452">
    <property type="entry name" value="ALPHA-GALACTOSIDASE/ALPHA-N-ACETYLGALACTOSAMINIDASE"/>
    <property type="match status" value="1"/>
</dbReference>
<comment type="catalytic activity">
    <reaction evidence="1 8">
        <text>Hydrolysis of terminal, non-reducing alpha-D-galactose residues in alpha-D-galactosides, including galactose oligosaccharides, galactomannans and galactolipids.</text>
        <dbReference type="EC" id="3.2.1.22"/>
    </reaction>
</comment>
<evidence type="ECO:0000313" key="11">
    <source>
        <dbReference type="EMBL" id="KAF2022031.1"/>
    </source>
</evidence>
<evidence type="ECO:0000256" key="8">
    <source>
        <dbReference type="RuleBase" id="RU361168"/>
    </source>
</evidence>
<dbReference type="Pfam" id="PF17801">
    <property type="entry name" value="Melibiase_C"/>
    <property type="match status" value="1"/>
</dbReference>
<dbReference type="EMBL" id="ML978066">
    <property type="protein sequence ID" value="KAF2022031.1"/>
    <property type="molecule type" value="Genomic_DNA"/>
</dbReference>